<evidence type="ECO:0000256" key="1">
    <source>
        <dbReference type="ARBA" id="ARBA00005046"/>
    </source>
</evidence>
<dbReference type="VEuPathDB" id="VectorBase:RPRC002366"/>
<dbReference type="InterPro" id="IPR036688">
    <property type="entry name" value="MoeA_C_domain_IV_sf"/>
</dbReference>
<evidence type="ECO:0000256" key="4">
    <source>
        <dbReference type="ARBA" id="ARBA00023150"/>
    </source>
</evidence>
<dbReference type="Gene3D" id="2.40.340.10">
    <property type="entry name" value="MoeA, C-terminal, domain IV"/>
    <property type="match status" value="1"/>
</dbReference>
<dbReference type="NCBIfam" id="NF045515">
    <property type="entry name" value="Glp_gephyrin"/>
    <property type="match status" value="1"/>
</dbReference>
<keyword evidence="4 5" id="KW-0501">Molybdenum cofactor biosynthesis</keyword>
<dbReference type="PROSITE" id="PS01079">
    <property type="entry name" value="MOCF_BIOSYNTHESIS_2"/>
    <property type="match status" value="1"/>
</dbReference>
<dbReference type="FunCoup" id="T1HE94">
    <property type="interactions" value="632"/>
</dbReference>
<protein>
    <submittedName>
        <fullName evidence="7">Molybdopterin molybdenumtransferase</fullName>
    </submittedName>
</protein>
<dbReference type="InterPro" id="IPR005111">
    <property type="entry name" value="MoeA_C_domain_IV"/>
</dbReference>
<accession>T1HE94</accession>
<dbReference type="GO" id="GO:0030425">
    <property type="term" value="C:dendrite"/>
    <property type="evidence" value="ECO:0007669"/>
    <property type="project" value="TreeGrafter"/>
</dbReference>
<dbReference type="SUPFAM" id="SSF63882">
    <property type="entry name" value="MoeA N-terminal region -like"/>
    <property type="match status" value="1"/>
</dbReference>
<dbReference type="PANTHER" id="PTHR10192:SF5">
    <property type="entry name" value="GEPHYRIN"/>
    <property type="match status" value="1"/>
</dbReference>
<dbReference type="EMBL" id="ACPB03013340">
    <property type="status" value="NOT_ANNOTATED_CDS"/>
    <property type="molecule type" value="Genomic_DNA"/>
</dbReference>
<dbReference type="UniPathway" id="UPA00344"/>
<evidence type="ECO:0000313" key="7">
    <source>
        <dbReference type="EnsemblMetazoa" id="RPRC002366-PA"/>
    </source>
</evidence>
<dbReference type="SUPFAM" id="SSF63867">
    <property type="entry name" value="MoeA C-terminal domain-like"/>
    <property type="match status" value="1"/>
</dbReference>
<dbReference type="PANTHER" id="PTHR10192">
    <property type="entry name" value="MOLYBDOPTERIN BIOSYNTHESIS PROTEIN"/>
    <property type="match status" value="1"/>
</dbReference>
<dbReference type="eggNOG" id="KOG2371">
    <property type="taxonomic scope" value="Eukaryota"/>
</dbReference>
<dbReference type="NCBIfam" id="TIGR00177">
    <property type="entry name" value="molyb_syn"/>
    <property type="match status" value="2"/>
</dbReference>
<dbReference type="GO" id="GO:0046872">
    <property type="term" value="F:metal ion binding"/>
    <property type="evidence" value="ECO:0007669"/>
    <property type="project" value="UniProtKB-UniRule"/>
</dbReference>
<dbReference type="InParanoid" id="T1HE94"/>
<feature type="domain" description="MoaB/Mog" evidence="6">
    <location>
        <begin position="1"/>
        <end position="138"/>
    </location>
</feature>
<dbReference type="SMART" id="SM00852">
    <property type="entry name" value="MoCF_biosynth"/>
    <property type="match status" value="2"/>
</dbReference>
<evidence type="ECO:0000256" key="3">
    <source>
        <dbReference type="ARBA" id="ARBA00008339"/>
    </source>
</evidence>
<organism evidence="7 8">
    <name type="scientific">Rhodnius prolixus</name>
    <name type="common">Triatomid bug</name>
    <dbReference type="NCBI Taxonomy" id="13249"/>
    <lineage>
        <taxon>Eukaryota</taxon>
        <taxon>Metazoa</taxon>
        <taxon>Ecdysozoa</taxon>
        <taxon>Arthropoda</taxon>
        <taxon>Hexapoda</taxon>
        <taxon>Insecta</taxon>
        <taxon>Pterygota</taxon>
        <taxon>Neoptera</taxon>
        <taxon>Paraneoptera</taxon>
        <taxon>Hemiptera</taxon>
        <taxon>Heteroptera</taxon>
        <taxon>Panheteroptera</taxon>
        <taxon>Cimicomorpha</taxon>
        <taxon>Reduviidae</taxon>
        <taxon>Triatominae</taxon>
        <taxon>Rhodnius</taxon>
    </lineage>
</organism>
<dbReference type="GO" id="GO:0099634">
    <property type="term" value="C:postsynaptic specialization membrane"/>
    <property type="evidence" value="ECO:0007669"/>
    <property type="project" value="GOC"/>
</dbReference>
<dbReference type="PROSITE" id="PS01078">
    <property type="entry name" value="MOCF_BIOSYNTHESIS_1"/>
    <property type="match status" value="1"/>
</dbReference>
<dbReference type="GO" id="GO:0098970">
    <property type="term" value="P:postsynaptic neurotransmitter receptor diffusion trapping"/>
    <property type="evidence" value="ECO:0007669"/>
    <property type="project" value="TreeGrafter"/>
</dbReference>
<comment type="function">
    <text evidence="5">Catalyzes two steps in the biosynthesis of the molybdenum cofactor. In the first step, molybdopterin is adenylated. Subsequently, molybdate is inserted into adenylated molybdopterin and AMP is released.</text>
</comment>
<dbReference type="OMA" id="ESPYPMI"/>
<dbReference type="Pfam" id="PF03453">
    <property type="entry name" value="MoeA_N"/>
    <property type="match status" value="1"/>
</dbReference>
<dbReference type="InterPro" id="IPR005110">
    <property type="entry name" value="MoeA_linker/N"/>
</dbReference>
<dbReference type="Proteomes" id="UP000015103">
    <property type="component" value="Unassembled WGS sequence"/>
</dbReference>
<comment type="cofactor">
    <cofactor evidence="5">
        <name>Mg(2+)</name>
        <dbReference type="ChEBI" id="CHEBI:18420"/>
    </cofactor>
</comment>
<keyword evidence="5" id="KW-0479">Metal-binding</keyword>
<dbReference type="GO" id="GO:0072579">
    <property type="term" value="P:glycine receptor clustering"/>
    <property type="evidence" value="ECO:0007669"/>
    <property type="project" value="TreeGrafter"/>
</dbReference>
<dbReference type="Pfam" id="PF03454">
    <property type="entry name" value="MoeA_C"/>
    <property type="match status" value="1"/>
</dbReference>
<dbReference type="FunFam" id="3.40.980.10:FF:000001">
    <property type="entry name" value="Molybdopterin molybdenumtransferase"/>
    <property type="match status" value="1"/>
</dbReference>
<comment type="pathway">
    <text evidence="1 5">Cofactor biosynthesis; molybdopterin biosynthesis.</text>
</comment>
<dbReference type="AlphaFoldDB" id="T1HE94"/>
<dbReference type="Gene3D" id="3.90.105.10">
    <property type="entry name" value="Molybdopterin biosynthesis moea protein, domain 2"/>
    <property type="match status" value="1"/>
</dbReference>
<dbReference type="CDD" id="cd00886">
    <property type="entry name" value="MogA_MoaB"/>
    <property type="match status" value="1"/>
</dbReference>
<dbReference type="HOGENOM" id="CLU_010186_2_2_1"/>
<evidence type="ECO:0000256" key="2">
    <source>
        <dbReference type="ARBA" id="ARBA00007589"/>
    </source>
</evidence>
<feature type="domain" description="MoaB/Mog" evidence="6">
    <location>
        <begin position="390"/>
        <end position="534"/>
    </location>
</feature>
<evidence type="ECO:0000259" key="6">
    <source>
        <dbReference type="SMART" id="SM00852"/>
    </source>
</evidence>
<dbReference type="Pfam" id="PF00994">
    <property type="entry name" value="MoCF_biosynth"/>
    <property type="match status" value="2"/>
</dbReference>
<evidence type="ECO:0000313" key="8">
    <source>
        <dbReference type="Proteomes" id="UP000015103"/>
    </source>
</evidence>
<dbReference type="Gene3D" id="3.40.980.10">
    <property type="entry name" value="MoaB/Mog-like domain"/>
    <property type="match status" value="2"/>
</dbReference>
<evidence type="ECO:0000256" key="5">
    <source>
        <dbReference type="RuleBase" id="RU365090"/>
    </source>
</evidence>
<dbReference type="InterPro" id="IPR001453">
    <property type="entry name" value="MoaB/Mog_dom"/>
</dbReference>
<sequence>SDKCSLGKAVDKSGPNLNKKVNGIVVKEACVPDEINKIEEMLIKWSEEKSRIDIILTTGGTGFGVRDITPEATKNVITKETPAISTAITLTSLQVTPMAMLSRAISGIRNHTLIINLPGSVKGSEECLKAVSPCFQHAVELLRDNQKSIENTHNAVQSISDTSSVSSQDNAADKLVIIADISLPLIFVVENLTVTYKACKTARLRKSPWPMISMNDSINIVMNNLIPSDVWTVPLREALGNVIADDILAQDPLPPFRASIKDGYAVRSQDGPGEYKVLGGYSAGNKCELMELTPNTCVRVNTGSMVPASADAVVQVEDTEVKVSDKHGNELCIHILVTVKSGQDIREVGSDILKGETVLQKGDLITSPEMGLLATVGVTKVPVYKLPIVAVLSTGNELVDPDEPLGEGLIRDSNKTTLLSLLKENGFTGLDMGVSKDEPTELMRNLKKCLASSDVVITTGSVSMGDKDYLKSVLKQDFKADIHFGRVNMKPGKPTTFATCIFEDQKKKLLFCLPGNPVSATVTFHLYVLPALKTIAGFKEPFPTEISAKTETELFLDERPEYKRGMLSWNEKDSFPVVRTTGNQISSRLLSWRHANCLLKLPSSKEAGSSLPSNSIVTVLIVARI</sequence>
<comment type="similarity">
    <text evidence="5">Belongs to the MoeA family.</text>
</comment>
<dbReference type="STRING" id="13249.T1HE94"/>
<dbReference type="Gene3D" id="2.170.190.11">
    <property type="entry name" value="Molybdopterin biosynthesis moea protein, domain 3"/>
    <property type="match status" value="1"/>
</dbReference>
<proteinExistence type="inferred from homology"/>
<name>T1HE94_RHOPR</name>
<keyword evidence="5" id="KW-0500">Molybdenum</keyword>
<dbReference type="SUPFAM" id="SSF53218">
    <property type="entry name" value="Molybdenum cofactor biosynthesis proteins"/>
    <property type="match status" value="2"/>
</dbReference>
<reference evidence="7" key="1">
    <citation type="submission" date="2015-05" db="UniProtKB">
        <authorList>
            <consortium name="EnsemblMetazoa"/>
        </authorList>
    </citation>
    <scope>IDENTIFICATION</scope>
</reference>
<dbReference type="InterPro" id="IPR038987">
    <property type="entry name" value="MoeA-like"/>
</dbReference>
<keyword evidence="8" id="KW-1185">Reference proteome</keyword>
<comment type="catalytic activity">
    <reaction evidence="5">
        <text>adenylyl-molybdopterin + molybdate = Mo-molybdopterin + AMP + H(+)</text>
        <dbReference type="Rhea" id="RHEA:35047"/>
        <dbReference type="ChEBI" id="CHEBI:15378"/>
        <dbReference type="ChEBI" id="CHEBI:36264"/>
        <dbReference type="ChEBI" id="CHEBI:62727"/>
        <dbReference type="ChEBI" id="CHEBI:71302"/>
        <dbReference type="ChEBI" id="CHEBI:456215"/>
    </reaction>
</comment>
<dbReference type="CDD" id="cd00887">
    <property type="entry name" value="MoeA"/>
    <property type="match status" value="1"/>
</dbReference>
<comment type="similarity">
    <text evidence="3">In the C-terminal section; belongs to the MoeA family.</text>
</comment>
<dbReference type="GO" id="GO:0005524">
    <property type="term" value="F:ATP binding"/>
    <property type="evidence" value="ECO:0007669"/>
    <property type="project" value="UniProtKB-UniRule"/>
</dbReference>
<dbReference type="GO" id="GO:0061599">
    <property type="term" value="F:molybdopterin molybdotransferase activity"/>
    <property type="evidence" value="ECO:0007669"/>
    <property type="project" value="UniProtKB-UniRule"/>
</dbReference>
<dbReference type="InterPro" id="IPR036425">
    <property type="entry name" value="MoaB/Mog-like_dom_sf"/>
</dbReference>
<dbReference type="GO" id="GO:0006777">
    <property type="term" value="P:Mo-molybdopterin cofactor biosynthetic process"/>
    <property type="evidence" value="ECO:0007669"/>
    <property type="project" value="UniProtKB-UniRule"/>
</dbReference>
<dbReference type="InterPro" id="IPR008284">
    <property type="entry name" value="MoCF_biosynth_CS"/>
</dbReference>
<comment type="similarity">
    <text evidence="2">In the N-terminal section; belongs to the MoaB/Mog family.</text>
</comment>
<dbReference type="GO" id="GO:0097112">
    <property type="term" value="P:gamma-aminobutyric acid receptor clustering"/>
    <property type="evidence" value="ECO:0007669"/>
    <property type="project" value="TreeGrafter"/>
</dbReference>
<dbReference type="InterPro" id="IPR036135">
    <property type="entry name" value="MoeA_linker/N_sf"/>
</dbReference>
<dbReference type="FunFam" id="2.170.190.11:FF:000001">
    <property type="entry name" value="Molybdopterin molybdenumtransferase"/>
    <property type="match status" value="1"/>
</dbReference>
<keyword evidence="5" id="KW-0460">Magnesium</keyword>
<comment type="catalytic activity">
    <reaction evidence="5">
        <text>molybdopterin + ATP + H(+) = adenylyl-molybdopterin + diphosphate</text>
        <dbReference type="Rhea" id="RHEA:31331"/>
        <dbReference type="ChEBI" id="CHEBI:15378"/>
        <dbReference type="ChEBI" id="CHEBI:30616"/>
        <dbReference type="ChEBI" id="CHEBI:33019"/>
        <dbReference type="ChEBI" id="CHEBI:58698"/>
        <dbReference type="ChEBI" id="CHEBI:62727"/>
    </reaction>
</comment>
<dbReference type="GO" id="GO:0061598">
    <property type="term" value="F:molybdopterin adenylyltransferase activity"/>
    <property type="evidence" value="ECO:0007669"/>
    <property type="project" value="UniProtKB-UniRule"/>
</dbReference>
<keyword evidence="5" id="KW-0808">Transferase</keyword>
<dbReference type="EnsemblMetazoa" id="RPRC002366-RA">
    <property type="protein sequence ID" value="RPRC002366-PA"/>
    <property type="gene ID" value="RPRC002366"/>
</dbReference>
<dbReference type="GO" id="GO:0007529">
    <property type="term" value="P:establishment of synaptic specificity at neuromuscular junction"/>
    <property type="evidence" value="ECO:0007669"/>
    <property type="project" value="TreeGrafter"/>
</dbReference>
<dbReference type="GO" id="GO:0005829">
    <property type="term" value="C:cytosol"/>
    <property type="evidence" value="ECO:0007669"/>
    <property type="project" value="TreeGrafter"/>
</dbReference>